<dbReference type="RefSeq" id="WP_192752296.1">
    <property type="nucleotide sequence ID" value="NZ_BAABJL010000097.1"/>
</dbReference>
<evidence type="ECO:0000259" key="5">
    <source>
        <dbReference type="PROSITE" id="PS51464"/>
    </source>
</evidence>
<dbReference type="SUPFAM" id="SSF53697">
    <property type="entry name" value="SIS domain"/>
    <property type="match status" value="1"/>
</dbReference>
<dbReference type="GO" id="GO:0003700">
    <property type="term" value="F:DNA-binding transcription factor activity"/>
    <property type="evidence" value="ECO:0007669"/>
    <property type="project" value="InterPro"/>
</dbReference>
<dbReference type="InterPro" id="IPR047640">
    <property type="entry name" value="RpiR-like"/>
</dbReference>
<dbReference type="Pfam" id="PF01418">
    <property type="entry name" value="HTH_6"/>
    <property type="match status" value="1"/>
</dbReference>
<dbReference type="PANTHER" id="PTHR30514:SF1">
    <property type="entry name" value="HTH-TYPE TRANSCRIPTIONAL REGULATOR HEXR-RELATED"/>
    <property type="match status" value="1"/>
</dbReference>
<feature type="domain" description="HTH rpiR-type" evidence="4">
    <location>
        <begin position="8"/>
        <end position="84"/>
    </location>
</feature>
<keyword evidence="7" id="KW-1185">Reference proteome</keyword>
<dbReference type="GO" id="GO:1901135">
    <property type="term" value="P:carbohydrate derivative metabolic process"/>
    <property type="evidence" value="ECO:0007669"/>
    <property type="project" value="InterPro"/>
</dbReference>
<keyword evidence="2 6" id="KW-0238">DNA-binding</keyword>
<dbReference type="GO" id="GO:0003677">
    <property type="term" value="F:DNA binding"/>
    <property type="evidence" value="ECO:0007669"/>
    <property type="project" value="UniProtKB-KW"/>
</dbReference>
<evidence type="ECO:0000256" key="3">
    <source>
        <dbReference type="ARBA" id="ARBA00023163"/>
    </source>
</evidence>
<proteinExistence type="predicted"/>
<dbReference type="Gene3D" id="3.40.50.10490">
    <property type="entry name" value="Glucose-6-phosphate isomerase like protein, domain 1"/>
    <property type="match status" value="1"/>
</dbReference>
<evidence type="ECO:0000313" key="6">
    <source>
        <dbReference type="EMBL" id="MBE1608530.1"/>
    </source>
</evidence>
<dbReference type="Proteomes" id="UP000638648">
    <property type="component" value="Unassembled WGS sequence"/>
</dbReference>
<accession>A0A927N4S0</accession>
<dbReference type="InterPro" id="IPR035472">
    <property type="entry name" value="RpiR-like_SIS"/>
</dbReference>
<evidence type="ECO:0000256" key="2">
    <source>
        <dbReference type="ARBA" id="ARBA00023125"/>
    </source>
</evidence>
<dbReference type="InterPro" id="IPR036388">
    <property type="entry name" value="WH-like_DNA-bd_sf"/>
</dbReference>
<feature type="domain" description="SIS" evidence="5">
    <location>
        <begin position="128"/>
        <end position="268"/>
    </location>
</feature>
<dbReference type="PROSITE" id="PS51071">
    <property type="entry name" value="HTH_RPIR"/>
    <property type="match status" value="1"/>
</dbReference>
<dbReference type="EMBL" id="JADBEM010000001">
    <property type="protein sequence ID" value="MBE1608530.1"/>
    <property type="molecule type" value="Genomic_DNA"/>
</dbReference>
<gene>
    <name evidence="6" type="ORF">HEB94_005378</name>
</gene>
<organism evidence="6 7">
    <name type="scientific">Actinopolymorpha pittospori</name>
    <dbReference type="NCBI Taxonomy" id="648752"/>
    <lineage>
        <taxon>Bacteria</taxon>
        <taxon>Bacillati</taxon>
        <taxon>Actinomycetota</taxon>
        <taxon>Actinomycetes</taxon>
        <taxon>Propionibacteriales</taxon>
        <taxon>Actinopolymorphaceae</taxon>
        <taxon>Actinopolymorpha</taxon>
    </lineage>
</organism>
<dbReference type="InterPro" id="IPR046348">
    <property type="entry name" value="SIS_dom_sf"/>
</dbReference>
<dbReference type="InterPro" id="IPR001347">
    <property type="entry name" value="SIS_dom"/>
</dbReference>
<dbReference type="PROSITE" id="PS51464">
    <property type="entry name" value="SIS"/>
    <property type="match status" value="1"/>
</dbReference>
<dbReference type="Pfam" id="PF01380">
    <property type="entry name" value="SIS"/>
    <property type="match status" value="1"/>
</dbReference>
<dbReference type="SUPFAM" id="SSF46689">
    <property type="entry name" value="Homeodomain-like"/>
    <property type="match status" value="1"/>
</dbReference>
<dbReference type="InterPro" id="IPR009057">
    <property type="entry name" value="Homeodomain-like_sf"/>
</dbReference>
<dbReference type="InterPro" id="IPR000281">
    <property type="entry name" value="HTH_RpiR"/>
</dbReference>
<reference evidence="6" key="1">
    <citation type="submission" date="2020-10" db="EMBL/GenBank/DDBJ databases">
        <title>Sequencing the genomes of 1000 actinobacteria strains.</title>
        <authorList>
            <person name="Klenk H.-P."/>
        </authorList>
    </citation>
    <scope>NUCLEOTIDE SEQUENCE</scope>
    <source>
        <strain evidence="6">DSM 45354</strain>
    </source>
</reference>
<dbReference type="Gene3D" id="1.10.10.10">
    <property type="entry name" value="Winged helix-like DNA-binding domain superfamily/Winged helix DNA-binding domain"/>
    <property type="match status" value="1"/>
</dbReference>
<keyword evidence="3" id="KW-0804">Transcription</keyword>
<dbReference type="CDD" id="cd05013">
    <property type="entry name" value="SIS_RpiR"/>
    <property type="match status" value="1"/>
</dbReference>
<dbReference type="GO" id="GO:0097367">
    <property type="term" value="F:carbohydrate derivative binding"/>
    <property type="evidence" value="ECO:0007669"/>
    <property type="project" value="InterPro"/>
</dbReference>
<protein>
    <submittedName>
        <fullName evidence="6">DNA-binding MurR/RpiR family transcriptional regulator</fullName>
    </submittedName>
</protein>
<evidence type="ECO:0000256" key="1">
    <source>
        <dbReference type="ARBA" id="ARBA00023015"/>
    </source>
</evidence>
<sequence length="287" mass="30715">MATPGPTPGVLVQIESLLPTMRQAEQKVADLVLTKSGDVVHMSVTEAADASGTSEATVIRLARRLGYPGFAAMKIALAMEMHAGQRVEPGSLTPSDDLRTIKEKVLRTNVGSLEDTLELLDDDSLESAVDALIRARRIEVYGVGRSAAMAQHAYATLMEIGLPIAAITDPHLQATSAVQLGRSDVAFAITFTGNARDTVEALQLARDAGATTICLTRHARSPITQVADVVLLAAARLKSVETYQQLDRVGQVAVIELLCTAVLLRQEPERLDALLRGRKAVSSSKHY</sequence>
<keyword evidence="1" id="KW-0805">Transcription regulation</keyword>
<name>A0A927N4S0_9ACTN</name>
<dbReference type="PANTHER" id="PTHR30514">
    <property type="entry name" value="GLUCOKINASE"/>
    <property type="match status" value="1"/>
</dbReference>
<comment type="caution">
    <text evidence="6">The sequence shown here is derived from an EMBL/GenBank/DDBJ whole genome shotgun (WGS) entry which is preliminary data.</text>
</comment>
<evidence type="ECO:0000259" key="4">
    <source>
        <dbReference type="PROSITE" id="PS51071"/>
    </source>
</evidence>
<evidence type="ECO:0000313" key="7">
    <source>
        <dbReference type="Proteomes" id="UP000638648"/>
    </source>
</evidence>
<dbReference type="AlphaFoldDB" id="A0A927N4S0"/>